<feature type="chain" id="PRO_5016327742" evidence="1">
    <location>
        <begin position="22"/>
        <end position="331"/>
    </location>
</feature>
<name>A0A327WZV2_9GAMM</name>
<reference evidence="3 5" key="1">
    <citation type="journal article" date="2018" name="Front. Microbiol.">
        <title>Genome-Based Analysis Reveals the Taxonomy and Diversity of the Family Idiomarinaceae.</title>
        <authorList>
            <person name="Liu Y."/>
            <person name="Lai Q."/>
            <person name="Shao Z."/>
        </authorList>
    </citation>
    <scope>NUCLEOTIDE SEQUENCE [LARGE SCALE GENOMIC DNA]</scope>
    <source>
        <strain evidence="3 5">CF12-14</strain>
    </source>
</reference>
<keyword evidence="2" id="KW-0456">Lyase</keyword>
<evidence type="ECO:0000313" key="3">
    <source>
        <dbReference type="EMBL" id="RUO27785.1"/>
    </source>
</evidence>
<reference evidence="2 4" key="2">
    <citation type="submission" date="2018-06" db="EMBL/GenBank/DDBJ databases">
        <title>Genomic Encyclopedia of Type Strains, Phase III (KMG-III): the genomes of soil and plant-associated and newly described type strains.</title>
        <authorList>
            <person name="Whitman W."/>
        </authorList>
    </citation>
    <scope>NUCLEOTIDE SEQUENCE [LARGE SCALE GENOMIC DNA]</scope>
    <source>
        <strain evidence="2 4">CGMCC 1.15366</strain>
    </source>
</reference>
<proteinExistence type="predicted"/>
<protein>
    <submittedName>
        <fullName evidence="2 3">Lyase</fullName>
    </submittedName>
</protein>
<comment type="caution">
    <text evidence="2">The sequence shown here is derived from an EMBL/GenBank/DDBJ whole genome shotgun (WGS) entry which is preliminary data.</text>
</comment>
<dbReference type="Pfam" id="PF24684">
    <property type="entry name" value="Vgb_lyase"/>
    <property type="match status" value="1"/>
</dbReference>
<dbReference type="Gene3D" id="2.130.10.10">
    <property type="entry name" value="YVTN repeat-like/Quinoprotein amine dehydrogenase"/>
    <property type="match status" value="2"/>
</dbReference>
<evidence type="ECO:0000256" key="1">
    <source>
        <dbReference type="SAM" id="SignalP"/>
    </source>
</evidence>
<evidence type="ECO:0000313" key="4">
    <source>
        <dbReference type="Proteomes" id="UP000249203"/>
    </source>
</evidence>
<dbReference type="SUPFAM" id="SSF101898">
    <property type="entry name" value="NHL repeat"/>
    <property type="match status" value="1"/>
</dbReference>
<dbReference type="Proteomes" id="UP000287865">
    <property type="component" value="Unassembled WGS sequence"/>
</dbReference>
<organism evidence="2 4">
    <name type="scientific">Aliidiomarina maris</name>
    <dbReference type="NCBI Taxonomy" id="531312"/>
    <lineage>
        <taxon>Bacteria</taxon>
        <taxon>Pseudomonadati</taxon>
        <taxon>Pseudomonadota</taxon>
        <taxon>Gammaproteobacteria</taxon>
        <taxon>Alteromonadales</taxon>
        <taxon>Idiomarinaceae</taxon>
        <taxon>Aliidiomarina</taxon>
    </lineage>
</organism>
<keyword evidence="1" id="KW-0732">Signal</keyword>
<sequence length="331" mass="36845">MKTALAMTTCLSLGLSASALASDNNHVDVSLNFQEWDVPFEGPRARDPWVVSSDEIWYVGQRSDYVGIFTPSTGEFKKIDLPEGAAPHTVVVNERGGWYAGNRAAHIGHVDRETHEITQIPLPGDGPRDVHTFDFTSDGNLWFTVQGGAQVGHFDTQSYEFTVYDASSERARPYGVIVHDDQPWFVFFGTNQIATVVDGELKEIDLPRESTRPRRLAVTDDGMVYYGDYADGYIGRYNPNNGEITEWRAPSEANSRPYAMTSDDEGRVWFVETGVQPNRFVAFDPATEQFSQPFEVPTEGGSVRHMVVDSDTHSIWFGTDNNTIGQATISD</sequence>
<dbReference type="OrthoDB" id="9812926at2"/>
<feature type="signal peptide" evidence="1">
    <location>
        <begin position="1"/>
        <end position="21"/>
    </location>
</feature>
<accession>A0A327WZV2</accession>
<dbReference type="InterPro" id="IPR015943">
    <property type="entry name" value="WD40/YVTN_repeat-like_dom_sf"/>
</dbReference>
<dbReference type="RefSeq" id="WP_111568676.1">
    <property type="nucleotide sequence ID" value="NZ_PIPK01000002.1"/>
</dbReference>
<evidence type="ECO:0000313" key="5">
    <source>
        <dbReference type="Proteomes" id="UP000287865"/>
    </source>
</evidence>
<dbReference type="GO" id="GO:0016829">
    <property type="term" value="F:lyase activity"/>
    <property type="evidence" value="ECO:0007669"/>
    <property type="project" value="UniProtKB-KW"/>
</dbReference>
<dbReference type="EMBL" id="PIPK01000002">
    <property type="protein sequence ID" value="RUO27785.1"/>
    <property type="molecule type" value="Genomic_DNA"/>
</dbReference>
<dbReference type="AlphaFoldDB" id="A0A327WZV2"/>
<dbReference type="PANTHER" id="PTHR40274:SF3">
    <property type="entry name" value="VIRGINIAMYCIN B LYASE"/>
    <property type="match status" value="1"/>
</dbReference>
<keyword evidence="5" id="KW-1185">Reference proteome</keyword>
<dbReference type="PANTHER" id="PTHR40274">
    <property type="entry name" value="VIRGINIAMYCIN B LYASE"/>
    <property type="match status" value="1"/>
</dbReference>
<gene>
    <name evidence="2" type="ORF">B0I24_10343</name>
    <name evidence="3" type="ORF">CWE07_04030</name>
</gene>
<dbReference type="Proteomes" id="UP000249203">
    <property type="component" value="Unassembled WGS sequence"/>
</dbReference>
<evidence type="ECO:0000313" key="2">
    <source>
        <dbReference type="EMBL" id="RAJ99051.1"/>
    </source>
</evidence>
<dbReference type="EMBL" id="QLMD01000003">
    <property type="protein sequence ID" value="RAJ99051.1"/>
    <property type="molecule type" value="Genomic_DNA"/>
</dbReference>
<dbReference type="InterPro" id="IPR051344">
    <property type="entry name" value="Vgb"/>
</dbReference>